<dbReference type="EMBL" id="VOPY01000001">
    <property type="protein sequence ID" value="TXC74327.1"/>
    <property type="molecule type" value="Genomic_DNA"/>
</dbReference>
<dbReference type="Gene3D" id="2.40.170.20">
    <property type="entry name" value="TonB-dependent receptor, beta-barrel domain"/>
    <property type="match status" value="1"/>
</dbReference>
<evidence type="ECO:0000313" key="8">
    <source>
        <dbReference type="EMBL" id="TXC74327.1"/>
    </source>
</evidence>
<evidence type="ECO:0000256" key="5">
    <source>
        <dbReference type="SAM" id="SignalP"/>
    </source>
</evidence>
<dbReference type="PANTHER" id="PTHR40980:SF5">
    <property type="entry name" value="TONB-DEPENDENT RECEPTOR"/>
    <property type="match status" value="1"/>
</dbReference>
<dbReference type="InterPro" id="IPR037066">
    <property type="entry name" value="Plug_dom_sf"/>
</dbReference>
<reference evidence="8 9" key="1">
    <citation type="submission" date="2019-08" db="EMBL/GenBank/DDBJ databases">
        <title>Sphingorhabdus soil sp. nov., isolated from arctic soil.</title>
        <authorList>
            <person name="Liu Y."/>
        </authorList>
    </citation>
    <scope>NUCLEOTIDE SEQUENCE [LARGE SCALE GENOMIC DNA]</scope>
    <source>
        <strain evidence="8 9">D-2Q-5-6</strain>
    </source>
</reference>
<keyword evidence="9" id="KW-1185">Reference proteome</keyword>
<protein>
    <submittedName>
        <fullName evidence="8">TonB-dependent receptor</fullName>
    </submittedName>
</protein>
<keyword evidence="8" id="KW-0675">Receptor</keyword>
<dbReference type="Gene3D" id="2.170.130.10">
    <property type="entry name" value="TonB-dependent receptor, plug domain"/>
    <property type="match status" value="1"/>
</dbReference>
<evidence type="ECO:0000313" key="9">
    <source>
        <dbReference type="Proteomes" id="UP000321129"/>
    </source>
</evidence>
<comment type="similarity">
    <text evidence="4">Belongs to the TonB-dependent receptor family.</text>
</comment>
<comment type="caution">
    <text evidence="8">The sequence shown here is derived from an EMBL/GenBank/DDBJ whole genome shotgun (WGS) entry which is preliminary data.</text>
</comment>
<dbReference type="PANTHER" id="PTHR40980">
    <property type="entry name" value="PLUG DOMAIN-CONTAINING PROTEIN"/>
    <property type="match status" value="1"/>
</dbReference>
<evidence type="ECO:0000256" key="2">
    <source>
        <dbReference type="ARBA" id="ARBA00023136"/>
    </source>
</evidence>
<dbReference type="AlphaFoldDB" id="A0A5C6UMR1"/>
<organism evidence="8 9">
    <name type="scientific">Flavisphingopyxis soli</name>
    <dbReference type="NCBI Taxonomy" id="2601267"/>
    <lineage>
        <taxon>Bacteria</taxon>
        <taxon>Pseudomonadati</taxon>
        <taxon>Pseudomonadota</taxon>
        <taxon>Alphaproteobacteria</taxon>
        <taxon>Sphingomonadales</taxon>
        <taxon>Sphingopyxidaceae</taxon>
        <taxon>Flavisphingopyxis</taxon>
    </lineage>
</organism>
<keyword evidence="5" id="KW-0732">Signal</keyword>
<feature type="chain" id="PRO_5022983126" evidence="5">
    <location>
        <begin position="26"/>
        <end position="903"/>
    </location>
</feature>
<keyword evidence="3" id="KW-0998">Cell outer membrane</keyword>
<gene>
    <name evidence="8" type="ORF">FSZ31_06425</name>
</gene>
<evidence type="ECO:0000256" key="4">
    <source>
        <dbReference type="RuleBase" id="RU003357"/>
    </source>
</evidence>
<evidence type="ECO:0000256" key="3">
    <source>
        <dbReference type="ARBA" id="ARBA00023237"/>
    </source>
</evidence>
<feature type="domain" description="TonB-dependent receptor plug" evidence="7">
    <location>
        <begin position="89"/>
        <end position="187"/>
    </location>
</feature>
<dbReference type="Proteomes" id="UP000321129">
    <property type="component" value="Unassembled WGS sequence"/>
</dbReference>
<evidence type="ECO:0000256" key="1">
    <source>
        <dbReference type="ARBA" id="ARBA00004442"/>
    </source>
</evidence>
<dbReference type="InterPro" id="IPR012910">
    <property type="entry name" value="Plug_dom"/>
</dbReference>
<name>A0A5C6UMR1_9SPHN</name>
<comment type="subcellular location">
    <subcellularLocation>
        <location evidence="1 4">Cell outer membrane</location>
    </subcellularLocation>
</comment>
<keyword evidence="4" id="KW-0798">TonB box</keyword>
<keyword evidence="2 4" id="KW-0472">Membrane</keyword>
<feature type="domain" description="TonB-dependent receptor-like beta-barrel" evidence="6">
    <location>
        <begin position="424"/>
        <end position="867"/>
    </location>
</feature>
<sequence>MSKSWKLTGLLLASSALVMPAAALAQTAPSMPPSDNVQREETVVSDQATPDVQQVDDQNAQPDISIPGAMTGQGIVVTGERRRNIEQVATQVVSVLSSADIARTGEGDIAGALGRVPGLSVVGNGFVYVRGLGDRYSLALLNGSPLPSPEPLKRVVPLDLFPASIIASSLVQKSYSVNFPGEFGGGVINLTTKAVPEESFLTLGGGIGIDSETTNQLGYTYYGSKTDWTGFDNGNRDIPPALADYLSSGQRLSQGTVDGQAIASQLVTGRNVIVQRNSHLPPNVSASITGGTSFELGGDTRLGIIASASYGNKWRTRDALQQTSNAADLSSTELNFQRVITDDRIVVNGLLGLGLEMGDNKIRLTNLYIRDTLKQARLGVGQRQTTSPTATLMQQDTAWYERQLIDSQVTGEFNFKGVSIDVRGGYANSQREAPNEFSFEYYRSNSPTDPLGQYFINRLNNGQNGSATVSYSDLNENLWSAGSDIGYRFSDLLAVTIGYAYSDTQRRTEVREFQFTAPSDFPIGVSLFRPDLLLEPAVIDAFNVALIDTNEANPVFLSKLRTNAGYGQVDLQFTPALSLNAGVRYESANQSVTPVQVFDTPTASLAGTKIDRAYWLPAATVTWEFAPKMQLRLSGSKTIARPQFRELVFQTFFDPESNRQYQGNPLLTDSQLYNAEARYEYYFARDQHISLAGFYKRLDNPIETYSTFSDNTVITSFANAPRANLYGVELEVQKYVPLETLGTAFAARRLVLIGNYTYTKSKLLVRDTDPLAIFAFSANKATDVFRDGAPLTGQSDHIANIQIGLEDEDRLSQQTFLINYASPRVTSRGASLQPDIQEKPGLTLDLVARQGFDVLGRELEIKFEARNITGQKYQEYQQSGDNIIYFNRYKLGTTVSLSASIKL</sequence>
<dbReference type="GO" id="GO:0009279">
    <property type="term" value="C:cell outer membrane"/>
    <property type="evidence" value="ECO:0007669"/>
    <property type="project" value="UniProtKB-SubCell"/>
</dbReference>
<accession>A0A5C6UMR1</accession>
<dbReference type="OrthoDB" id="9768470at2"/>
<dbReference type="Pfam" id="PF00593">
    <property type="entry name" value="TonB_dep_Rec_b-barrel"/>
    <property type="match status" value="1"/>
</dbReference>
<dbReference type="InterPro" id="IPR000531">
    <property type="entry name" value="Beta-barrel_TonB"/>
</dbReference>
<evidence type="ECO:0000259" key="6">
    <source>
        <dbReference type="Pfam" id="PF00593"/>
    </source>
</evidence>
<dbReference type="SUPFAM" id="SSF56935">
    <property type="entry name" value="Porins"/>
    <property type="match status" value="1"/>
</dbReference>
<dbReference type="InterPro" id="IPR036942">
    <property type="entry name" value="Beta-barrel_TonB_sf"/>
</dbReference>
<proteinExistence type="inferred from homology"/>
<feature type="signal peptide" evidence="5">
    <location>
        <begin position="1"/>
        <end position="25"/>
    </location>
</feature>
<evidence type="ECO:0000259" key="7">
    <source>
        <dbReference type="Pfam" id="PF07715"/>
    </source>
</evidence>
<dbReference type="RefSeq" id="WP_147122370.1">
    <property type="nucleotide sequence ID" value="NZ_VOPY01000001.1"/>
</dbReference>
<dbReference type="Pfam" id="PF07715">
    <property type="entry name" value="Plug"/>
    <property type="match status" value="1"/>
</dbReference>